<organism evidence="3 4">
    <name type="scientific">Cinchona calisaya</name>
    <dbReference type="NCBI Taxonomy" id="153742"/>
    <lineage>
        <taxon>Eukaryota</taxon>
        <taxon>Viridiplantae</taxon>
        <taxon>Streptophyta</taxon>
        <taxon>Embryophyta</taxon>
        <taxon>Tracheophyta</taxon>
        <taxon>Spermatophyta</taxon>
        <taxon>Magnoliopsida</taxon>
        <taxon>eudicotyledons</taxon>
        <taxon>Gunneridae</taxon>
        <taxon>Pentapetalae</taxon>
        <taxon>asterids</taxon>
        <taxon>lamiids</taxon>
        <taxon>Gentianales</taxon>
        <taxon>Rubiaceae</taxon>
        <taxon>Cinchonoideae</taxon>
        <taxon>Cinchoneae</taxon>
        <taxon>Cinchona</taxon>
    </lineage>
</organism>
<accession>A0ABD2Y0Y5</accession>
<gene>
    <name evidence="3" type="ORF">ACH5RR_035597</name>
</gene>
<evidence type="ECO:0000313" key="4">
    <source>
        <dbReference type="Proteomes" id="UP001630127"/>
    </source>
</evidence>
<keyword evidence="4" id="KW-1185">Reference proteome</keyword>
<dbReference type="Proteomes" id="UP001630127">
    <property type="component" value="Unassembled WGS sequence"/>
</dbReference>
<dbReference type="AlphaFoldDB" id="A0ABD2Y0Y5"/>
<reference evidence="3 4" key="1">
    <citation type="submission" date="2024-11" db="EMBL/GenBank/DDBJ databases">
        <title>A near-complete genome assembly of Cinchona calisaya.</title>
        <authorList>
            <person name="Lian D.C."/>
            <person name="Zhao X.W."/>
            <person name="Wei L."/>
        </authorList>
    </citation>
    <scope>NUCLEOTIDE SEQUENCE [LARGE SCALE GENOMIC DNA]</scope>
    <source>
        <tissue evidence="3">Nenye</tissue>
    </source>
</reference>
<dbReference type="Pfam" id="PF25349">
    <property type="entry name" value="PH_PHS1"/>
    <property type="match status" value="1"/>
</dbReference>
<comment type="caution">
    <text evidence="3">The sequence shown here is derived from an EMBL/GenBank/DDBJ whole genome shotgun (WGS) entry which is preliminary data.</text>
</comment>
<evidence type="ECO:0000313" key="3">
    <source>
        <dbReference type="EMBL" id="KAL3501148.1"/>
    </source>
</evidence>
<feature type="region of interest" description="Disordered" evidence="1">
    <location>
        <begin position="231"/>
        <end position="261"/>
    </location>
</feature>
<evidence type="ECO:0000259" key="2">
    <source>
        <dbReference type="Pfam" id="PF25349"/>
    </source>
</evidence>
<proteinExistence type="predicted"/>
<evidence type="ECO:0000256" key="1">
    <source>
        <dbReference type="SAM" id="MobiDB-lite"/>
    </source>
</evidence>
<dbReference type="InterPro" id="IPR057619">
    <property type="entry name" value="PH_PHS1"/>
</dbReference>
<name>A0ABD2Y0Y5_9GENT</name>
<feature type="domain" description="Poor homologous synapsis 1 PH" evidence="2">
    <location>
        <begin position="24"/>
        <end position="198"/>
    </location>
</feature>
<protein>
    <recommendedName>
        <fullName evidence="2">Poor homologous synapsis 1 PH domain-containing protein</fullName>
    </recommendedName>
</protein>
<sequence length="353" mass="39704">MAGSLISIDQAVNDQAMAMNAILEQWEVQYARFVNFPPLSSDSSAPATHHQPLLVPRSDRSRKIRRGGVWCSSSSSAAAGSASLKLIAISSTDVVLNLSLHCKILVTHFPFLFLNYNLDALRIELKLQLSAEYSGFFILQEEHRISKLHFTWPQVSCVSGFPARGARTVFVQKFALRFITIYEAENFIYVLKEILYSAPNKIQGAEFNSEISSQSEFVPSIGLPYRIEEDQRHTTTADTSTTFRAEEDWRPTATADTSTHQGPASLNYEVGKYFYAKESMQNCEAEEFLSDFPPSFTSFLKNCCPAAEKSRASIPEEIDLKSQIARYLEDSSFQDMLIKVEKVINELGDYIIQ</sequence>
<dbReference type="EMBL" id="JBJUIK010000015">
    <property type="protein sequence ID" value="KAL3501148.1"/>
    <property type="molecule type" value="Genomic_DNA"/>
</dbReference>